<evidence type="ECO:0000256" key="15">
    <source>
        <dbReference type="RuleBase" id="RU004024"/>
    </source>
</evidence>
<feature type="domain" description="Cytochrome oxidase subunit II transmembrane region profile" evidence="18">
    <location>
        <begin position="7"/>
        <end position="109"/>
    </location>
</feature>
<evidence type="ECO:0000313" key="20">
    <source>
        <dbReference type="Proteomes" id="UP001056535"/>
    </source>
</evidence>
<keyword evidence="20" id="KW-1185">Reference proteome</keyword>
<dbReference type="NCBIfam" id="TIGR02866">
    <property type="entry name" value="CoxB"/>
    <property type="match status" value="1"/>
</dbReference>
<keyword evidence="8 14" id="KW-0249">Electron transport</keyword>
<name>A0ABY4YLV0_9MICO</name>
<dbReference type="PANTHER" id="PTHR22888">
    <property type="entry name" value="CYTOCHROME C OXIDASE, SUBUNIT II"/>
    <property type="match status" value="1"/>
</dbReference>
<comment type="function">
    <text evidence="12 15">Subunits I and II form the functional core of the enzyme complex. Electrons originating in cytochrome c are transferred via heme a and Cu(A) to the binuclear center formed by heme a3 and Cu(B).</text>
</comment>
<evidence type="ECO:0000256" key="11">
    <source>
        <dbReference type="ARBA" id="ARBA00023136"/>
    </source>
</evidence>
<dbReference type="PROSITE" id="PS50999">
    <property type="entry name" value="COX2_TM"/>
    <property type="match status" value="1"/>
</dbReference>
<keyword evidence="11 16" id="KW-0472">Membrane</keyword>
<evidence type="ECO:0000256" key="9">
    <source>
        <dbReference type="ARBA" id="ARBA00022989"/>
    </source>
</evidence>
<evidence type="ECO:0000256" key="10">
    <source>
        <dbReference type="ARBA" id="ARBA00023008"/>
    </source>
</evidence>
<dbReference type="InterPro" id="IPR011759">
    <property type="entry name" value="Cyt_c_oxidase_su2_TM_dom"/>
</dbReference>
<keyword evidence="4 14" id="KW-0679">Respiratory chain</keyword>
<reference evidence="19" key="1">
    <citation type="submission" date="2022-06" db="EMBL/GenBank/DDBJ databases">
        <title>Ornithinimicrobium JY.X270.</title>
        <authorList>
            <person name="Huang Y."/>
        </authorList>
    </citation>
    <scope>NUCLEOTIDE SEQUENCE</scope>
    <source>
        <strain evidence="19">JY.X270</strain>
    </source>
</reference>
<dbReference type="PROSITE" id="PS50857">
    <property type="entry name" value="COX2_CUA"/>
    <property type="match status" value="1"/>
</dbReference>
<keyword evidence="10 15" id="KW-0186">Copper</keyword>
<dbReference type="InterPro" id="IPR002429">
    <property type="entry name" value="CcO_II-like_C"/>
</dbReference>
<protein>
    <recommendedName>
        <fullName evidence="15">Cytochrome c oxidase subunit 2</fullName>
        <ecNumber evidence="15">7.1.1.9</ecNumber>
    </recommendedName>
</protein>
<evidence type="ECO:0000256" key="1">
    <source>
        <dbReference type="ARBA" id="ARBA00004141"/>
    </source>
</evidence>
<evidence type="ECO:0000256" key="8">
    <source>
        <dbReference type="ARBA" id="ARBA00022982"/>
    </source>
</evidence>
<evidence type="ECO:0000256" key="3">
    <source>
        <dbReference type="ARBA" id="ARBA00022448"/>
    </source>
</evidence>
<feature type="transmembrane region" description="Helical" evidence="16">
    <location>
        <begin position="81"/>
        <end position="99"/>
    </location>
</feature>
<evidence type="ECO:0000256" key="5">
    <source>
        <dbReference type="ARBA" id="ARBA00022692"/>
    </source>
</evidence>
<dbReference type="Pfam" id="PF02790">
    <property type="entry name" value="COX2_TM"/>
    <property type="match status" value="1"/>
</dbReference>
<accession>A0ABY4YLV0</accession>
<keyword evidence="9 16" id="KW-1133">Transmembrane helix</keyword>
<organism evidence="19 20">
    <name type="scientific">Ornithinimicrobium cryptoxanthini</name>
    <dbReference type="NCBI Taxonomy" id="2934161"/>
    <lineage>
        <taxon>Bacteria</taxon>
        <taxon>Bacillati</taxon>
        <taxon>Actinomycetota</taxon>
        <taxon>Actinomycetes</taxon>
        <taxon>Micrococcales</taxon>
        <taxon>Ornithinimicrobiaceae</taxon>
        <taxon>Ornithinimicrobium</taxon>
    </lineage>
</organism>
<evidence type="ECO:0000259" key="17">
    <source>
        <dbReference type="PROSITE" id="PS50857"/>
    </source>
</evidence>
<dbReference type="PANTHER" id="PTHR22888:SF9">
    <property type="entry name" value="CYTOCHROME C OXIDASE SUBUNIT 2"/>
    <property type="match status" value="1"/>
</dbReference>
<dbReference type="Proteomes" id="UP001056535">
    <property type="component" value="Chromosome"/>
</dbReference>
<dbReference type="PRINTS" id="PR01166">
    <property type="entry name" value="CYCOXIDASEII"/>
</dbReference>
<evidence type="ECO:0000256" key="2">
    <source>
        <dbReference type="ARBA" id="ARBA00007866"/>
    </source>
</evidence>
<keyword evidence="3 14" id="KW-0813">Transport</keyword>
<dbReference type="Gene3D" id="2.60.40.420">
    <property type="entry name" value="Cupredoxins - blue copper proteins"/>
    <property type="match status" value="1"/>
</dbReference>
<proteinExistence type="inferred from homology"/>
<comment type="catalytic activity">
    <reaction evidence="13 15">
        <text>4 Fe(II)-[cytochrome c] + O2 + 8 H(+)(in) = 4 Fe(III)-[cytochrome c] + 2 H2O + 4 H(+)(out)</text>
        <dbReference type="Rhea" id="RHEA:11436"/>
        <dbReference type="Rhea" id="RHEA-COMP:10350"/>
        <dbReference type="Rhea" id="RHEA-COMP:14399"/>
        <dbReference type="ChEBI" id="CHEBI:15377"/>
        <dbReference type="ChEBI" id="CHEBI:15378"/>
        <dbReference type="ChEBI" id="CHEBI:15379"/>
        <dbReference type="ChEBI" id="CHEBI:29033"/>
        <dbReference type="ChEBI" id="CHEBI:29034"/>
        <dbReference type="EC" id="7.1.1.9"/>
    </reaction>
</comment>
<dbReference type="InterPro" id="IPR008972">
    <property type="entry name" value="Cupredoxin"/>
</dbReference>
<dbReference type="SUPFAM" id="SSF81464">
    <property type="entry name" value="Cytochrome c oxidase subunit II-like, transmembrane region"/>
    <property type="match status" value="1"/>
</dbReference>
<evidence type="ECO:0000256" key="14">
    <source>
        <dbReference type="RuleBase" id="RU000456"/>
    </source>
</evidence>
<evidence type="ECO:0000256" key="7">
    <source>
        <dbReference type="ARBA" id="ARBA00022967"/>
    </source>
</evidence>
<evidence type="ECO:0000256" key="12">
    <source>
        <dbReference type="ARBA" id="ARBA00024688"/>
    </source>
</evidence>
<dbReference type="InterPro" id="IPR014222">
    <property type="entry name" value="Cyt_c_oxidase_su2"/>
</dbReference>
<sequence length="285" mass="31496">MAALALVLSGCGAEFQRGYLPEPVTEMGPRIVGFWNGTWIAALAIGVLVWGLILWCVVAYRRKKDETGLPVQLRYNVPLEILYTVVPVLMVAVLFGKTVDLQHDMVDTSQPADVTVNAIGKKWSWDFNYVEDQAHIVGTQALGLSKGEEGLPETLPTLVLPVDSRIEFVLTSRDVIHSFWVPQFITKLDMLPGRVNTFQVVTTTEGVFQGKCAELCGAYHSQMLFQVEVVSQAEYDEFIADLKASGGEGLLGNEYNLYGLHEGEPAKLPAELLEDYDASLEEEDN</sequence>
<evidence type="ECO:0000256" key="6">
    <source>
        <dbReference type="ARBA" id="ARBA00022723"/>
    </source>
</evidence>
<dbReference type="RefSeq" id="WP_252622770.1">
    <property type="nucleotide sequence ID" value="NZ_CP099490.1"/>
</dbReference>
<dbReference type="InterPro" id="IPR036257">
    <property type="entry name" value="Cyt_c_oxidase_su2_TM_sf"/>
</dbReference>
<evidence type="ECO:0000256" key="16">
    <source>
        <dbReference type="SAM" id="Phobius"/>
    </source>
</evidence>
<evidence type="ECO:0000259" key="18">
    <source>
        <dbReference type="PROSITE" id="PS50999"/>
    </source>
</evidence>
<dbReference type="Gene3D" id="1.10.287.90">
    <property type="match status" value="1"/>
</dbReference>
<dbReference type="EMBL" id="CP099490">
    <property type="protein sequence ID" value="USQ77541.1"/>
    <property type="molecule type" value="Genomic_DNA"/>
</dbReference>
<feature type="transmembrane region" description="Helical" evidence="16">
    <location>
        <begin position="37"/>
        <end position="60"/>
    </location>
</feature>
<dbReference type="SUPFAM" id="SSF49503">
    <property type="entry name" value="Cupredoxins"/>
    <property type="match status" value="1"/>
</dbReference>
<dbReference type="Pfam" id="PF00116">
    <property type="entry name" value="COX2"/>
    <property type="match status" value="1"/>
</dbReference>
<feature type="domain" description="Cytochrome oxidase subunit II copper A binding" evidence="17">
    <location>
        <begin position="111"/>
        <end position="241"/>
    </location>
</feature>
<dbReference type="InterPro" id="IPR001505">
    <property type="entry name" value="Copper_CuA"/>
</dbReference>
<evidence type="ECO:0000256" key="4">
    <source>
        <dbReference type="ARBA" id="ARBA00022660"/>
    </source>
</evidence>
<evidence type="ECO:0000313" key="19">
    <source>
        <dbReference type="EMBL" id="USQ77541.1"/>
    </source>
</evidence>
<comment type="subcellular location">
    <subcellularLocation>
        <location evidence="14">Cell membrane</location>
        <topology evidence="14">Multi-pass membrane protein</topology>
    </subcellularLocation>
    <subcellularLocation>
        <location evidence="1">Membrane</location>
        <topology evidence="1">Multi-pass membrane protein</topology>
    </subcellularLocation>
</comment>
<keyword evidence="5 14" id="KW-0812">Transmembrane</keyword>
<comment type="similarity">
    <text evidence="2 14">Belongs to the cytochrome c oxidase subunit 2 family.</text>
</comment>
<dbReference type="InterPro" id="IPR045187">
    <property type="entry name" value="CcO_II"/>
</dbReference>
<comment type="cofactor">
    <cofactor evidence="15">
        <name>Cu cation</name>
        <dbReference type="ChEBI" id="CHEBI:23378"/>
    </cofactor>
    <text evidence="15">Binds a copper A center.</text>
</comment>
<keyword evidence="7" id="KW-1278">Translocase</keyword>
<gene>
    <name evidence="19" type="primary">coxB</name>
    <name evidence="19" type="ORF">NF557_06440</name>
</gene>
<dbReference type="PROSITE" id="PS00078">
    <property type="entry name" value="COX2"/>
    <property type="match status" value="1"/>
</dbReference>
<keyword evidence="6 15" id="KW-0479">Metal-binding</keyword>
<dbReference type="EC" id="7.1.1.9" evidence="15"/>
<evidence type="ECO:0000256" key="13">
    <source>
        <dbReference type="ARBA" id="ARBA00047816"/>
    </source>
</evidence>